<evidence type="ECO:0000256" key="22">
    <source>
        <dbReference type="ARBA" id="ARBA00045102"/>
    </source>
</evidence>
<sequence>MVALDELTFNIDHGYLEGLVRGFRGGILSPSDYTNLVQCDTLEDLKLHLQSTDYGQFLANEPGPITVNVIEEKLKEKVVAEFQHFRNNSLVPLSTFLDYISYSYMIDNIVLLITGTLHQRPIAELISKCHPLGSFEQMEAIHIASTPAELYNAVLVDTPLAPYFVDCISEQDLDEMNVEIIRNTLFKAYLEDFYKFCCKLGGTTAEVMREILAFEADRRAIIITINSFDTELSKDDREKLYPKCGKLYPDGLAHLARADEYDQVRQICECYMEYKTLFDGAGNNPNDKTLEDKFFEHEVKLNVKAFMQQFHFGVFYSYLKLKEQEMRNIIWIAECIAQRHRAKIDNYIPISRCIVVFLYSIIVSKIMKYEKRQFDCQGSNADESPLDTFNKSELSQITFSELGVREPFLKGLTRMKFFAPSPIQAKAIPVGFAGHDMIVQSKSGTGKTCVFSILAVHMVRGEADSGVQVIIVTPTCEIAIQIQHVINQIAHFDKHLKCQFFSGKFRSLLLDKDELKRCQIVVGTPGRLCHLVKLNAISVERVRMLVFDEADRLMNGTFQPTLNVLFNHLSASKQVVVTSATYPHAFCEMLKRYMRNPTFISIRDDFENIKHFAMVAVSSANNTTNNFELKIEAVQWLFSRFCFNQAVVFYNSNDLLMTIAQELDSRLWSVRYVSRDIEPQERLKVIEQMRNVESRILVSSDLLSRGVDLPMLNMVVNLDVPKYGTDYLHRAGRAGRFGRSGVSFTVITNEGEGVKFFRLMKALKVRFKLLPWNAAVDLVDNSSYFDSLKYVEFSSFKIWNRFMKCAIRLPERKDRVKHDPDWKQDIYDKKNVQKKRRARSKVQLQQSPQYNPKHRFNIIQFLHTHTHTQAGSGSSSMTRPLVVCFTCIACSMLAMLIRWNTLFADFVYDDIRAIKANMDLRPETPWKQLFANDFWGTPLSHSGSHKSYRPLTVASFRVNFALGELNPFGYHLFNVLIHGMVTSAVFAVVHGIVGQLEISSMASVLFSVAPIHTESVAGVVGRADLLATLFCLLALMAYLKTVELRRLNNVSKLGCWFASLGAICLSSLATLAKEHGLSVLGVCILYELLIVQRVDRLWIRPPQRRRTRHKSNELDAICLWMLIFGAASVLFFRLWVMNFQSPAFSAFDNPASHCPNRLIRILTFLFLPIFNFKLALCPTVLSFDWSMNSIPLVESVTDSRVFVACAGYLALASLGVQLYRFITEREELTPVGKLCTSLPCSPYTPQTRRFIDLYNNNDSEDAIVNCCLNVHALSKENSSAVAARLNIRSREKSNCTTIITRMYANDCQQVPPKFRAKFKGQPLKLESNVLKDPSSEMAFLALLLMVITFIPASNLFFYVGFVVAERVLYLPSVGFCCLVAVGACKLLEIAKRQNRAIFCSVHVILCISLVSMAVRSWLRNMDWMDEKSLYLSGVSVCPAKALANLANVYAQEGTLEKAEQLYKIALNQKSDTSDTWYNYGLFLQNAGRLSEALNAYRNSIQRRPWFALAYLNFGIVLGEMGRTEEAKQHLLHCSKLKSNNMRDPVSHEHAQISCLYNLGRLLADENKHDEAIQIYHEALNRINAHYAPHALYNMLADSYAKIGQTEAAEKYFQQSIISKANHIPAYLAYGHFLWKHGHIIEAREKFELATRLQIESVQALEHLGHFYLDTGNLELAIETFVKALKLEPHNFSLLFALATAQRKNDNTTEAERLYKQAVEIEPMSSSAHSNYGAILHVNGKYKNAKEEYLLALQLKPDDMILICETSNVEIVTHKDTWPNVNCVRKNETAFFHHNAGIGCPVLRARAPERHCQVLQSVTQACMLSFAKLIMITACLG</sequence>
<evidence type="ECO:0000313" key="29">
    <source>
        <dbReference type="EMBL" id="KRZ02581.1"/>
    </source>
</evidence>
<dbReference type="Pfam" id="PF00271">
    <property type="entry name" value="Helicase_C"/>
    <property type="match status" value="1"/>
</dbReference>
<dbReference type="UniPathway" id="UPA00378"/>
<evidence type="ECO:0000256" key="18">
    <source>
        <dbReference type="ARBA" id="ARBA00022989"/>
    </source>
</evidence>
<comment type="function">
    <text evidence="1">Transfers mannosyl residues to the hydroxyl group of serine or threonine residues.</text>
</comment>
<dbReference type="GO" id="GO:0046961">
    <property type="term" value="F:proton-transporting ATPase activity, rotational mechanism"/>
    <property type="evidence" value="ECO:0007669"/>
    <property type="project" value="InterPro"/>
</dbReference>
<accession>A0A0V1GWZ6</accession>
<dbReference type="OrthoDB" id="10250083at2759"/>
<dbReference type="STRING" id="268475.A0A0V1GWZ6"/>
<evidence type="ECO:0000259" key="26">
    <source>
        <dbReference type="PROSITE" id="PS51192"/>
    </source>
</evidence>
<evidence type="ECO:0000256" key="14">
    <source>
        <dbReference type="ARBA" id="ARBA00022803"/>
    </source>
</evidence>
<dbReference type="InterPro" id="IPR014014">
    <property type="entry name" value="RNA_helicase_DEAD_Q_motif"/>
</dbReference>
<dbReference type="SUPFAM" id="SSF48452">
    <property type="entry name" value="TPR-like"/>
    <property type="match status" value="2"/>
</dbReference>
<keyword evidence="18 25" id="KW-1133">Transmembrane helix</keyword>
<organism evidence="29 30">
    <name type="scientific">Trichinella zimbabwensis</name>
    <dbReference type="NCBI Taxonomy" id="268475"/>
    <lineage>
        <taxon>Eukaryota</taxon>
        <taxon>Metazoa</taxon>
        <taxon>Ecdysozoa</taxon>
        <taxon>Nematoda</taxon>
        <taxon>Enoplea</taxon>
        <taxon>Dorylaimia</taxon>
        <taxon>Trichinellida</taxon>
        <taxon>Trichinellidae</taxon>
        <taxon>Trichinella</taxon>
    </lineage>
</organism>
<evidence type="ECO:0000256" key="24">
    <source>
        <dbReference type="PROSITE-ProRule" id="PRU00552"/>
    </source>
</evidence>
<gene>
    <name evidence="29" type="primary">TMTC2</name>
    <name evidence="29" type="ORF">T11_12370</name>
</gene>
<comment type="subcellular location">
    <subcellularLocation>
        <location evidence="3">Endoplasmic reticulum</location>
    </subcellularLocation>
    <subcellularLocation>
        <location evidence="2">Membrane</location>
        <topology evidence="2">Multi-pass membrane protein</topology>
    </subcellularLocation>
</comment>
<name>A0A0V1GWZ6_9BILA</name>
<comment type="similarity">
    <text evidence="5">Belongs to the V-ATPase V0D/AC39 subunit family.</text>
</comment>
<dbReference type="InterPro" id="IPR035067">
    <property type="entry name" value="V-type_ATPase_csu/dsu"/>
</dbReference>
<evidence type="ECO:0000256" key="21">
    <source>
        <dbReference type="ARBA" id="ARBA00045085"/>
    </source>
</evidence>
<evidence type="ECO:0000256" key="7">
    <source>
        <dbReference type="ARBA" id="ARBA00022448"/>
    </source>
</evidence>
<keyword evidence="13" id="KW-0378">Hydrolase</keyword>
<comment type="similarity">
    <text evidence="6">Belongs to the TMTC family.</text>
</comment>
<evidence type="ECO:0000256" key="12">
    <source>
        <dbReference type="ARBA" id="ARBA00022781"/>
    </source>
</evidence>
<dbReference type="InterPro" id="IPR013618">
    <property type="entry name" value="TMTC_DUF1736"/>
</dbReference>
<dbReference type="CDD" id="cd17943">
    <property type="entry name" value="DEADc_DDX20"/>
    <property type="match status" value="1"/>
</dbReference>
<dbReference type="Pfam" id="PF14559">
    <property type="entry name" value="TPR_19"/>
    <property type="match status" value="1"/>
</dbReference>
<reference evidence="29 30" key="1">
    <citation type="submission" date="2015-01" db="EMBL/GenBank/DDBJ databases">
        <title>Evolution of Trichinella species and genotypes.</title>
        <authorList>
            <person name="Korhonen P.K."/>
            <person name="Edoardo P."/>
            <person name="Giuseppe L.R."/>
            <person name="Gasser R.B."/>
        </authorList>
    </citation>
    <scope>NUCLEOTIDE SEQUENCE [LARGE SCALE GENOMIC DNA]</scope>
    <source>
        <strain evidence="29">ISS1029</strain>
    </source>
</reference>
<dbReference type="InterPro" id="IPR001650">
    <property type="entry name" value="Helicase_C-like"/>
</dbReference>
<feature type="domain" description="Helicase C-terminal" evidence="27">
    <location>
        <begin position="633"/>
        <end position="784"/>
    </location>
</feature>
<keyword evidence="30" id="KW-1185">Reference proteome</keyword>
<evidence type="ECO:0000256" key="2">
    <source>
        <dbReference type="ARBA" id="ARBA00004141"/>
    </source>
</evidence>
<dbReference type="Gene3D" id="1.25.40.10">
    <property type="entry name" value="Tetratricopeptide repeat domain"/>
    <property type="match status" value="3"/>
</dbReference>
<evidence type="ECO:0000256" key="15">
    <source>
        <dbReference type="ARBA" id="ARBA00022806"/>
    </source>
</evidence>
<dbReference type="FunFam" id="1.20.1690.10:FF:000002">
    <property type="entry name" value="V-type proton ATPase subunit"/>
    <property type="match status" value="1"/>
</dbReference>
<dbReference type="PROSITE" id="PS50293">
    <property type="entry name" value="TPR_REGION"/>
    <property type="match status" value="1"/>
</dbReference>
<evidence type="ECO:0000256" key="3">
    <source>
        <dbReference type="ARBA" id="ARBA00004240"/>
    </source>
</evidence>
<keyword evidence="11" id="KW-0547">Nucleotide-binding</keyword>
<feature type="transmembrane region" description="Helical" evidence="25">
    <location>
        <begin position="968"/>
        <end position="989"/>
    </location>
</feature>
<keyword evidence="19" id="KW-0406">Ion transport</keyword>
<dbReference type="GO" id="GO:0004169">
    <property type="term" value="F:dolichyl-phosphate-mannose-protein mannosyltransferase activity"/>
    <property type="evidence" value="ECO:0007669"/>
    <property type="project" value="UniProtKB-EC"/>
</dbReference>
<dbReference type="Pfam" id="PF01992">
    <property type="entry name" value="vATP-synt_AC39"/>
    <property type="match status" value="1"/>
</dbReference>
<evidence type="ECO:0000256" key="10">
    <source>
        <dbReference type="ARBA" id="ARBA00022737"/>
    </source>
</evidence>
<dbReference type="InterPro" id="IPR011990">
    <property type="entry name" value="TPR-like_helical_dom_sf"/>
</dbReference>
<feature type="transmembrane region" description="Helical" evidence="25">
    <location>
        <begin position="1158"/>
        <end position="1181"/>
    </location>
</feature>
<evidence type="ECO:0000256" key="11">
    <source>
        <dbReference type="ARBA" id="ARBA00022741"/>
    </source>
</evidence>
<dbReference type="Gene3D" id="3.40.50.300">
    <property type="entry name" value="P-loop containing nucleotide triphosphate hydrolases"/>
    <property type="match status" value="2"/>
</dbReference>
<dbReference type="PROSITE" id="PS51192">
    <property type="entry name" value="HELICASE_ATP_BIND_1"/>
    <property type="match status" value="1"/>
</dbReference>
<feature type="transmembrane region" description="Helical" evidence="25">
    <location>
        <begin position="881"/>
        <end position="899"/>
    </location>
</feature>
<dbReference type="Pfam" id="PF00270">
    <property type="entry name" value="DEAD"/>
    <property type="match status" value="1"/>
</dbReference>
<dbReference type="SMART" id="SM00487">
    <property type="entry name" value="DEXDc"/>
    <property type="match status" value="1"/>
</dbReference>
<feature type="transmembrane region" description="Helical" evidence="25">
    <location>
        <begin position="1367"/>
        <end position="1384"/>
    </location>
</feature>
<keyword evidence="20 25" id="KW-0472">Membrane</keyword>
<dbReference type="FunFam" id="1.20.1690.10:FF:000001">
    <property type="entry name" value="V-type proton ATPase subunit"/>
    <property type="match status" value="1"/>
</dbReference>
<dbReference type="GO" id="GO:0005789">
    <property type="term" value="C:endoplasmic reticulum membrane"/>
    <property type="evidence" value="ECO:0007669"/>
    <property type="project" value="TreeGrafter"/>
</dbReference>
<dbReference type="GO" id="GO:0005524">
    <property type="term" value="F:ATP binding"/>
    <property type="evidence" value="ECO:0007669"/>
    <property type="project" value="UniProtKB-KW"/>
</dbReference>
<dbReference type="SMART" id="SM00028">
    <property type="entry name" value="TPR"/>
    <property type="match status" value="8"/>
</dbReference>
<dbReference type="InterPro" id="IPR002843">
    <property type="entry name" value="ATPase_V0-cplx_csu/dsu"/>
</dbReference>
<dbReference type="InterPro" id="IPR044911">
    <property type="entry name" value="V-type_ATPase_csu/dsu_dom_3"/>
</dbReference>
<dbReference type="InterPro" id="IPR027417">
    <property type="entry name" value="P-loop_NTPase"/>
</dbReference>
<feature type="repeat" description="TPR" evidence="23">
    <location>
        <begin position="1725"/>
        <end position="1758"/>
    </location>
</feature>
<dbReference type="InterPro" id="IPR036079">
    <property type="entry name" value="ATPase_csu/dsu_sf"/>
</dbReference>
<dbReference type="Pfam" id="PF13176">
    <property type="entry name" value="TPR_7"/>
    <property type="match status" value="1"/>
</dbReference>
<dbReference type="Pfam" id="PF13424">
    <property type="entry name" value="TPR_12"/>
    <property type="match status" value="1"/>
</dbReference>
<dbReference type="EMBL" id="JYDP01000224">
    <property type="protein sequence ID" value="KRZ02581.1"/>
    <property type="molecule type" value="Genomic_DNA"/>
</dbReference>
<dbReference type="GO" id="GO:0016787">
    <property type="term" value="F:hydrolase activity"/>
    <property type="evidence" value="ECO:0007669"/>
    <property type="project" value="UniProtKB-KW"/>
</dbReference>
<comment type="catalytic activity">
    <reaction evidence="21">
        <text>a di-trans,poly-cis-dolichyl beta-D-mannosyl phosphate + L-threonyl-[protein] = 3-O-(alpha-D-mannosyl)-L-threonyl-[protein] + a di-trans,poly-cis-dolichyl phosphate + H(+)</text>
        <dbReference type="Rhea" id="RHEA:53396"/>
        <dbReference type="Rhea" id="RHEA-COMP:11060"/>
        <dbReference type="Rhea" id="RHEA-COMP:13547"/>
        <dbReference type="Rhea" id="RHEA-COMP:19498"/>
        <dbReference type="Rhea" id="RHEA-COMP:19501"/>
        <dbReference type="ChEBI" id="CHEBI:15378"/>
        <dbReference type="ChEBI" id="CHEBI:30013"/>
        <dbReference type="ChEBI" id="CHEBI:57683"/>
        <dbReference type="ChEBI" id="CHEBI:58211"/>
        <dbReference type="ChEBI" id="CHEBI:137323"/>
        <dbReference type="EC" id="2.4.1.109"/>
    </reaction>
</comment>
<feature type="transmembrane region" description="Helical" evidence="25">
    <location>
        <begin position="1116"/>
        <end position="1138"/>
    </location>
</feature>
<protein>
    <submittedName>
        <fullName evidence="29">V-type proton ATPase subunit d 1</fullName>
    </submittedName>
</protein>
<dbReference type="PANTHER" id="PTHR44216:SF3">
    <property type="entry name" value="PROTEIN O-MANNOSYL-TRANSFERASE TMTC2"/>
    <property type="match status" value="1"/>
</dbReference>
<feature type="repeat" description="TPR" evidence="23">
    <location>
        <begin position="1473"/>
        <end position="1506"/>
    </location>
</feature>
<evidence type="ECO:0000256" key="5">
    <source>
        <dbReference type="ARBA" id="ARBA00006709"/>
    </source>
</evidence>
<evidence type="ECO:0000256" key="4">
    <source>
        <dbReference type="ARBA" id="ARBA00004922"/>
    </source>
</evidence>
<dbReference type="GO" id="GO:0003724">
    <property type="term" value="F:RNA helicase activity"/>
    <property type="evidence" value="ECO:0007669"/>
    <property type="project" value="InterPro"/>
</dbReference>
<keyword evidence="14 23" id="KW-0802">TPR repeat</keyword>
<keyword evidence="15" id="KW-0347">Helicase</keyword>
<keyword evidence="10" id="KW-0677">Repeat</keyword>
<evidence type="ECO:0000256" key="20">
    <source>
        <dbReference type="ARBA" id="ARBA00023136"/>
    </source>
</evidence>
<evidence type="ECO:0000256" key="25">
    <source>
        <dbReference type="SAM" id="Phobius"/>
    </source>
</evidence>
<dbReference type="InterPro" id="IPR014001">
    <property type="entry name" value="Helicase_ATP-bd"/>
</dbReference>
<feature type="transmembrane region" description="Helical" evidence="25">
    <location>
        <begin position="1025"/>
        <end position="1041"/>
    </location>
</feature>
<dbReference type="PROSITE" id="PS50005">
    <property type="entry name" value="TPR"/>
    <property type="match status" value="6"/>
</dbReference>
<evidence type="ECO:0000256" key="8">
    <source>
        <dbReference type="ARBA" id="ARBA00022679"/>
    </source>
</evidence>
<dbReference type="SMART" id="SM00490">
    <property type="entry name" value="HELICc"/>
    <property type="match status" value="1"/>
</dbReference>
<evidence type="ECO:0000256" key="23">
    <source>
        <dbReference type="PROSITE-ProRule" id="PRU00339"/>
    </source>
</evidence>
<evidence type="ECO:0000313" key="30">
    <source>
        <dbReference type="Proteomes" id="UP000055024"/>
    </source>
</evidence>
<dbReference type="PROSITE" id="PS51195">
    <property type="entry name" value="Q_MOTIF"/>
    <property type="match status" value="1"/>
</dbReference>
<dbReference type="InterPro" id="IPR019734">
    <property type="entry name" value="TPR_rpt"/>
</dbReference>
<comment type="caution">
    <text evidence="29">The sequence shown here is derived from an EMBL/GenBank/DDBJ whole genome shotgun (WGS) entry which is preliminary data.</text>
</comment>
<dbReference type="InterPro" id="IPR000629">
    <property type="entry name" value="RNA-helicase_DEAD-box_CS"/>
</dbReference>
<feature type="repeat" description="TPR" evidence="23">
    <location>
        <begin position="1439"/>
        <end position="1472"/>
    </location>
</feature>
<feature type="transmembrane region" description="Helical" evidence="25">
    <location>
        <begin position="1053"/>
        <end position="1071"/>
    </location>
</feature>
<dbReference type="Proteomes" id="UP000055024">
    <property type="component" value="Unassembled WGS sequence"/>
</dbReference>
<dbReference type="SUPFAM" id="SSF52540">
    <property type="entry name" value="P-loop containing nucleoside triphosphate hydrolases"/>
    <property type="match status" value="2"/>
</dbReference>
<evidence type="ECO:0000259" key="27">
    <source>
        <dbReference type="PROSITE" id="PS51194"/>
    </source>
</evidence>
<dbReference type="Pfam" id="PF08409">
    <property type="entry name" value="TMTC_DUF1736"/>
    <property type="match status" value="1"/>
</dbReference>
<feature type="transmembrane region" description="Helical" evidence="25">
    <location>
        <begin position="1396"/>
        <end position="1418"/>
    </location>
</feature>
<evidence type="ECO:0000259" key="28">
    <source>
        <dbReference type="PROSITE" id="PS51195"/>
    </source>
</evidence>
<feature type="domain" description="Helicase ATP-binding" evidence="26">
    <location>
        <begin position="428"/>
        <end position="600"/>
    </location>
</feature>
<comment type="catalytic activity">
    <reaction evidence="22">
        <text>a di-trans,poly-cis-dolichyl beta-D-mannosyl phosphate + L-seryl-[protein] = 3-O-(alpha-D-mannosyl)-L-seryl-[protein] + a di-trans,poly-cis-dolichyl phosphate + H(+)</text>
        <dbReference type="Rhea" id="RHEA:17377"/>
        <dbReference type="Rhea" id="RHEA-COMP:9863"/>
        <dbReference type="Rhea" id="RHEA-COMP:13546"/>
        <dbReference type="Rhea" id="RHEA-COMP:19498"/>
        <dbReference type="Rhea" id="RHEA-COMP:19501"/>
        <dbReference type="ChEBI" id="CHEBI:15378"/>
        <dbReference type="ChEBI" id="CHEBI:29999"/>
        <dbReference type="ChEBI" id="CHEBI:57683"/>
        <dbReference type="ChEBI" id="CHEBI:58211"/>
        <dbReference type="ChEBI" id="CHEBI:137321"/>
        <dbReference type="EC" id="2.4.1.109"/>
    </reaction>
</comment>
<dbReference type="GO" id="GO:0003676">
    <property type="term" value="F:nucleic acid binding"/>
    <property type="evidence" value="ECO:0007669"/>
    <property type="project" value="InterPro"/>
</dbReference>
<feature type="short sequence motif" description="Q motif" evidence="24">
    <location>
        <begin position="397"/>
        <end position="425"/>
    </location>
</feature>
<feature type="domain" description="DEAD-box RNA helicase Q" evidence="28">
    <location>
        <begin position="397"/>
        <end position="425"/>
    </location>
</feature>
<dbReference type="InterPro" id="IPR052384">
    <property type="entry name" value="TMTC_O-mannosyltransferase"/>
</dbReference>
<keyword evidence="17" id="KW-0067">ATP-binding</keyword>
<proteinExistence type="inferred from homology"/>
<evidence type="ECO:0000256" key="6">
    <source>
        <dbReference type="ARBA" id="ARBA00007882"/>
    </source>
</evidence>
<dbReference type="PROSITE" id="PS51194">
    <property type="entry name" value="HELICASE_CTER"/>
    <property type="match status" value="1"/>
</dbReference>
<keyword evidence="16" id="KW-0256">Endoplasmic reticulum</keyword>
<evidence type="ECO:0000256" key="16">
    <source>
        <dbReference type="ARBA" id="ARBA00022824"/>
    </source>
</evidence>
<dbReference type="Gene3D" id="1.20.1690.10">
    <property type="entry name" value="V-type ATP synthase subunit C domain"/>
    <property type="match status" value="2"/>
</dbReference>
<feature type="repeat" description="TPR" evidence="23">
    <location>
        <begin position="1657"/>
        <end position="1690"/>
    </location>
</feature>
<dbReference type="PROSITE" id="PS00039">
    <property type="entry name" value="DEAD_ATP_HELICASE"/>
    <property type="match status" value="1"/>
</dbReference>
<dbReference type="GO" id="GO:0043186">
    <property type="term" value="C:P granule"/>
    <property type="evidence" value="ECO:0007669"/>
    <property type="project" value="UniProtKB-ARBA"/>
</dbReference>
<feature type="repeat" description="TPR" evidence="23">
    <location>
        <begin position="1691"/>
        <end position="1724"/>
    </location>
</feature>
<comment type="pathway">
    <text evidence="4">Protein modification; protein glycosylation.</text>
</comment>
<keyword evidence="8" id="KW-0808">Transferase</keyword>
<dbReference type="PANTHER" id="PTHR44216">
    <property type="entry name" value="PROTEIN O-MANNOSYL-TRANSFERASE TMTC2"/>
    <property type="match status" value="1"/>
</dbReference>
<keyword evidence="7" id="KW-0813">Transport</keyword>
<keyword evidence="12" id="KW-0375">Hydrogen ion transport</keyword>
<evidence type="ECO:0000256" key="13">
    <source>
        <dbReference type="ARBA" id="ARBA00022801"/>
    </source>
</evidence>
<dbReference type="CDD" id="cd18787">
    <property type="entry name" value="SF2_C_DEAD"/>
    <property type="match status" value="1"/>
</dbReference>
<dbReference type="SUPFAM" id="SSF103486">
    <property type="entry name" value="V-type ATP synthase subunit C"/>
    <property type="match status" value="1"/>
</dbReference>
<evidence type="ECO:0000256" key="19">
    <source>
        <dbReference type="ARBA" id="ARBA00023065"/>
    </source>
</evidence>
<dbReference type="Gene3D" id="1.10.132.50">
    <property type="entry name" value="ATP synthase (C/AC39) subunit, domain 3"/>
    <property type="match status" value="1"/>
</dbReference>
<keyword evidence="9 25" id="KW-0812">Transmembrane</keyword>
<evidence type="ECO:0000256" key="17">
    <source>
        <dbReference type="ARBA" id="ARBA00022840"/>
    </source>
</evidence>
<dbReference type="InterPro" id="IPR011545">
    <property type="entry name" value="DEAD/DEAH_box_helicase_dom"/>
</dbReference>
<evidence type="ECO:0000256" key="9">
    <source>
        <dbReference type="ARBA" id="ARBA00022692"/>
    </source>
</evidence>
<evidence type="ECO:0000256" key="1">
    <source>
        <dbReference type="ARBA" id="ARBA00003582"/>
    </source>
</evidence>
<feature type="repeat" description="TPR" evidence="23">
    <location>
        <begin position="1552"/>
        <end position="1585"/>
    </location>
</feature>
<dbReference type="Pfam" id="PF13181">
    <property type="entry name" value="TPR_8"/>
    <property type="match status" value="1"/>
</dbReference>
<feature type="transmembrane region" description="Helical" evidence="25">
    <location>
        <begin position="1337"/>
        <end position="1361"/>
    </location>
</feature>